<dbReference type="Proteomes" id="UP000325598">
    <property type="component" value="Unassembled WGS sequence"/>
</dbReference>
<dbReference type="CDD" id="cd00452">
    <property type="entry name" value="KDPG_aldolase"/>
    <property type="match status" value="1"/>
</dbReference>
<dbReference type="PANTHER" id="PTHR30246">
    <property type="entry name" value="2-KETO-3-DEOXY-6-PHOSPHOGLUCONATE ALDOLASE"/>
    <property type="match status" value="1"/>
</dbReference>
<dbReference type="InterPro" id="IPR000887">
    <property type="entry name" value="Aldlse_KDPG_KHG"/>
</dbReference>
<evidence type="ECO:0000313" key="11">
    <source>
        <dbReference type="Proteomes" id="UP000325598"/>
    </source>
</evidence>
<keyword evidence="8" id="KW-0119">Carbohydrate metabolism</keyword>
<dbReference type="NCBIfam" id="TIGR01182">
    <property type="entry name" value="eda"/>
    <property type="match status" value="1"/>
</dbReference>
<comment type="pathway">
    <text evidence="2">Carbohydrate acid metabolism; 2-dehydro-3-deoxy-D-gluconate degradation; D-glyceraldehyde 3-phosphate and pyruvate from 2-dehydro-3-deoxy-D-gluconate: step 2/2.</text>
</comment>
<keyword evidence="11" id="KW-1185">Reference proteome</keyword>
<comment type="similarity">
    <text evidence="3">Belongs to the KHG/KDPG aldolase family.</text>
</comment>
<name>A0A5J4LL78_9ACTN</name>
<dbReference type="AlphaFoldDB" id="A0A5J4LL78"/>
<evidence type="ECO:0000256" key="5">
    <source>
        <dbReference type="ARBA" id="ARBA00013063"/>
    </source>
</evidence>
<dbReference type="PANTHER" id="PTHR30246:SF1">
    <property type="entry name" value="2-DEHYDRO-3-DEOXY-6-PHOSPHOGALACTONATE ALDOLASE-RELATED"/>
    <property type="match status" value="1"/>
</dbReference>
<dbReference type="SUPFAM" id="SSF51569">
    <property type="entry name" value="Aldolase"/>
    <property type="match status" value="1"/>
</dbReference>
<reference evidence="10 11" key="1">
    <citation type="submission" date="2019-10" db="EMBL/GenBank/DDBJ databases">
        <title>Whole genome shotgun sequence of Streptomyces angustmyceticus NBRC 3934.</title>
        <authorList>
            <person name="Hosoyama A."/>
            <person name="Ichikawa N."/>
            <person name="Kimura A."/>
            <person name="Kitahashi Y."/>
            <person name="Komaki H."/>
            <person name="Uohara A."/>
        </authorList>
    </citation>
    <scope>NUCLEOTIDE SEQUENCE [LARGE SCALE GENOMIC DNA]</scope>
    <source>
        <strain evidence="10 11">NBRC 3934</strain>
    </source>
</reference>
<dbReference type="Pfam" id="PF01081">
    <property type="entry name" value="Aldolase"/>
    <property type="match status" value="1"/>
</dbReference>
<dbReference type="GO" id="GO:0008675">
    <property type="term" value="F:2-dehydro-3-deoxy-phosphogluconate aldolase activity"/>
    <property type="evidence" value="ECO:0007669"/>
    <property type="project" value="UniProtKB-EC"/>
</dbReference>
<dbReference type="InterPro" id="IPR031337">
    <property type="entry name" value="KDPG/KHG_AS_1"/>
</dbReference>
<gene>
    <name evidence="10" type="ORF">San01_52600</name>
</gene>
<sequence>MHSAAPARSMGGVTRAAASSSASPGPAGPSAPAAPAPSSASEQDRAAPSVLGLAPVIPVVVLDDAADAVPLARALVAGGLPAIEVTLRTTAALDAIRAVAAEVPEAVIGAGTVLTPGQVEAARTAGARFLVSPGWSPRLLGAMKDSGLPFLPGVSTASEVVTLLEEGLTELKFFPAEAAGGTAYLASLAAPLPRARFCPTGGIGPVSAPSYLALPNVGCVGGTWMLPAEALAAKDWDRVRRLAREAAALAA</sequence>
<proteinExistence type="inferred from homology"/>
<organism evidence="10 11">
    <name type="scientific">Streptomyces angustmyceticus</name>
    <dbReference type="NCBI Taxonomy" id="285578"/>
    <lineage>
        <taxon>Bacteria</taxon>
        <taxon>Bacillati</taxon>
        <taxon>Actinomycetota</taxon>
        <taxon>Actinomycetes</taxon>
        <taxon>Kitasatosporales</taxon>
        <taxon>Streptomycetaceae</taxon>
        <taxon>Streptomyces</taxon>
    </lineage>
</organism>
<feature type="compositionally biased region" description="Low complexity" evidence="9">
    <location>
        <begin position="16"/>
        <end position="25"/>
    </location>
</feature>
<keyword evidence="6" id="KW-0456">Lyase</keyword>
<evidence type="ECO:0000256" key="2">
    <source>
        <dbReference type="ARBA" id="ARBA00004736"/>
    </source>
</evidence>
<feature type="region of interest" description="Disordered" evidence="9">
    <location>
        <begin position="1"/>
        <end position="44"/>
    </location>
</feature>
<feature type="compositionally biased region" description="Pro residues" evidence="9">
    <location>
        <begin position="26"/>
        <end position="35"/>
    </location>
</feature>
<dbReference type="PROSITE" id="PS00159">
    <property type="entry name" value="ALDOLASE_KDPG_KHG_1"/>
    <property type="match status" value="1"/>
</dbReference>
<dbReference type="InterPro" id="IPR031338">
    <property type="entry name" value="KDPG/KHG_AS_2"/>
</dbReference>
<comment type="caution">
    <text evidence="10">The sequence shown here is derived from an EMBL/GenBank/DDBJ whole genome shotgun (WGS) entry which is preliminary data.</text>
</comment>
<accession>A0A5J4LL78</accession>
<evidence type="ECO:0000256" key="3">
    <source>
        <dbReference type="ARBA" id="ARBA00006906"/>
    </source>
</evidence>
<comment type="subunit">
    <text evidence="4">Homotrimer.</text>
</comment>
<dbReference type="EMBL" id="BLAG01000015">
    <property type="protein sequence ID" value="GES32772.1"/>
    <property type="molecule type" value="Genomic_DNA"/>
</dbReference>
<dbReference type="NCBIfam" id="NF004325">
    <property type="entry name" value="PRK05718.1"/>
    <property type="match status" value="1"/>
</dbReference>
<evidence type="ECO:0000256" key="6">
    <source>
        <dbReference type="ARBA" id="ARBA00023239"/>
    </source>
</evidence>
<dbReference type="Gene3D" id="3.20.20.70">
    <property type="entry name" value="Aldolase class I"/>
    <property type="match status" value="1"/>
</dbReference>
<protein>
    <recommendedName>
        <fullName evidence="5">2-dehydro-3-deoxy-phosphogluconate aldolase</fullName>
        <ecNumber evidence="5">4.1.2.14</ecNumber>
    </recommendedName>
</protein>
<evidence type="ECO:0000256" key="4">
    <source>
        <dbReference type="ARBA" id="ARBA00011233"/>
    </source>
</evidence>
<dbReference type="EC" id="4.1.2.14" evidence="5"/>
<dbReference type="InterPro" id="IPR013785">
    <property type="entry name" value="Aldolase_TIM"/>
</dbReference>
<evidence type="ECO:0000256" key="7">
    <source>
        <dbReference type="ARBA" id="ARBA00023270"/>
    </source>
</evidence>
<evidence type="ECO:0000313" key="10">
    <source>
        <dbReference type="EMBL" id="GES32772.1"/>
    </source>
</evidence>
<evidence type="ECO:0000256" key="8">
    <source>
        <dbReference type="ARBA" id="ARBA00023277"/>
    </source>
</evidence>
<dbReference type="PROSITE" id="PS00160">
    <property type="entry name" value="ALDOLASE_KDPG_KHG_2"/>
    <property type="match status" value="1"/>
</dbReference>
<comment type="catalytic activity">
    <reaction evidence="1">
        <text>2-dehydro-3-deoxy-6-phospho-D-gluconate = D-glyceraldehyde 3-phosphate + pyruvate</text>
        <dbReference type="Rhea" id="RHEA:17089"/>
        <dbReference type="ChEBI" id="CHEBI:15361"/>
        <dbReference type="ChEBI" id="CHEBI:57569"/>
        <dbReference type="ChEBI" id="CHEBI:59776"/>
        <dbReference type="EC" id="4.1.2.14"/>
    </reaction>
</comment>
<keyword evidence="7" id="KW-0704">Schiff base</keyword>
<evidence type="ECO:0000256" key="9">
    <source>
        <dbReference type="SAM" id="MobiDB-lite"/>
    </source>
</evidence>
<evidence type="ECO:0000256" key="1">
    <source>
        <dbReference type="ARBA" id="ARBA00000654"/>
    </source>
</evidence>